<gene>
    <name evidence="1" type="ORF">LshimejAT787_1600300</name>
</gene>
<reference evidence="1" key="1">
    <citation type="submission" date="2022-07" db="EMBL/GenBank/DDBJ databases">
        <title>The genome of Lyophyllum shimeji provides insight into the initial evolution of ectomycorrhizal fungal genome.</title>
        <authorList>
            <person name="Kobayashi Y."/>
            <person name="Shibata T."/>
            <person name="Hirakawa H."/>
            <person name="Shigenobu S."/>
            <person name="Nishiyama T."/>
            <person name="Yamada A."/>
            <person name="Hasebe M."/>
            <person name="Kawaguchi M."/>
        </authorList>
    </citation>
    <scope>NUCLEOTIDE SEQUENCE</scope>
    <source>
        <strain evidence="1">AT787</strain>
    </source>
</reference>
<dbReference type="AlphaFoldDB" id="A0A9P3PW71"/>
<dbReference type="EMBL" id="BRPK01000016">
    <property type="protein sequence ID" value="GLB44100.1"/>
    <property type="molecule type" value="Genomic_DNA"/>
</dbReference>
<organism evidence="1 2">
    <name type="scientific">Lyophyllum shimeji</name>
    <name type="common">Hon-shimeji</name>
    <name type="synonym">Tricholoma shimeji</name>
    <dbReference type="NCBI Taxonomy" id="47721"/>
    <lineage>
        <taxon>Eukaryota</taxon>
        <taxon>Fungi</taxon>
        <taxon>Dikarya</taxon>
        <taxon>Basidiomycota</taxon>
        <taxon>Agaricomycotina</taxon>
        <taxon>Agaricomycetes</taxon>
        <taxon>Agaricomycetidae</taxon>
        <taxon>Agaricales</taxon>
        <taxon>Tricholomatineae</taxon>
        <taxon>Lyophyllaceae</taxon>
        <taxon>Lyophyllum</taxon>
    </lineage>
</organism>
<evidence type="ECO:0000313" key="2">
    <source>
        <dbReference type="Proteomes" id="UP001063166"/>
    </source>
</evidence>
<name>A0A9P3PW71_LYOSH</name>
<protein>
    <submittedName>
        <fullName evidence="1">Uncharacterized protein</fullName>
    </submittedName>
</protein>
<accession>A0A9P3PW71</accession>
<proteinExistence type="predicted"/>
<keyword evidence="2" id="KW-1185">Reference proteome</keyword>
<evidence type="ECO:0000313" key="1">
    <source>
        <dbReference type="EMBL" id="GLB44100.1"/>
    </source>
</evidence>
<comment type="caution">
    <text evidence="1">The sequence shown here is derived from an EMBL/GenBank/DDBJ whole genome shotgun (WGS) entry which is preliminary data.</text>
</comment>
<dbReference type="Proteomes" id="UP001063166">
    <property type="component" value="Unassembled WGS sequence"/>
</dbReference>
<sequence length="119" mass="13418">MNMAMFEIARCATLENLLDLDLVLDVNQESTTTHRIKLDPSNDAKGAWSDMQPLEARCFARQYSRCPDLWRKIVRAGRLIEVNHFVEVSGNAAVEAHMAATGEHGSASHHESRTRRSVR</sequence>